<proteinExistence type="inferred from homology"/>
<evidence type="ECO:0000313" key="7">
    <source>
        <dbReference type="Proteomes" id="UP000178099"/>
    </source>
</evidence>
<dbReference type="AlphaFoldDB" id="A0A1G2DCD7"/>
<dbReference type="GO" id="GO:0005524">
    <property type="term" value="F:ATP binding"/>
    <property type="evidence" value="ECO:0007669"/>
    <property type="project" value="UniProtKB-UniRule"/>
</dbReference>
<evidence type="ECO:0000256" key="3">
    <source>
        <dbReference type="ARBA" id="ARBA00022840"/>
    </source>
</evidence>
<comment type="similarity">
    <text evidence="4">Belongs to the Cob(I)alamin adenosyltransferase family.</text>
</comment>
<dbReference type="Pfam" id="PF01923">
    <property type="entry name" value="Cob_adeno_trans"/>
    <property type="match status" value="1"/>
</dbReference>
<dbReference type="EC" id="2.5.1.17" evidence="4"/>
<accession>A0A1G2DCD7</accession>
<dbReference type="InterPro" id="IPR029499">
    <property type="entry name" value="PduO-typ"/>
</dbReference>
<dbReference type="InterPro" id="IPR036451">
    <property type="entry name" value="CblAdoTrfase-like_sf"/>
</dbReference>
<evidence type="ECO:0000259" key="5">
    <source>
        <dbReference type="Pfam" id="PF01923"/>
    </source>
</evidence>
<protein>
    <recommendedName>
        <fullName evidence="4">Corrinoid adenosyltransferase</fullName>
        <ecNumber evidence="4">2.5.1.17</ecNumber>
    </recommendedName>
    <alternativeName>
        <fullName evidence="4">Cob(II)alamin adenosyltransferase</fullName>
    </alternativeName>
    <alternativeName>
        <fullName evidence="4">Cob(II)yrinic acid a,c-diamide adenosyltransferase</fullName>
    </alternativeName>
    <alternativeName>
        <fullName evidence="4">Cobinamide/cobalamin adenosyltransferase</fullName>
    </alternativeName>
</protein>
<gene>
    <name evidence="6" type="ORF">A3D67_02595</name>
</gene>
<dbReference type="Proteomes" id="UP000178099">
    <property type="component" value="Unassembled WGS sequence"/>
</dbReference>
<dbReference type="PANTHER" id="PTHR12213">
    <property type="entry name" value="CORRINOID ADENOSYLTRANSFERASE"/>
    <property type="match status" value="1"/>
</dbReference>
<dbReference type="EMBL" id="MHLN01000022">
    <property type="protein sequence ID" value="OGZ11289.1"/>
    <property type="molecule type" value="Genomic_DNA"/>
</dbReference>
<evidence type="ECO:0000313" key="6">
    <source>
        <dbReference type="EMBL" id="OGZ11289.1"/>
    </source>
</evidence>
<comment type="caution">
    <text evidence="6">The sequence shown here is derived from an EMBL/GenBank/DDBJ whole genome shotgun (WGS) entry which is preliminary data.</text>
</comment>
<reference evidence="6 7" key="1">
    <citation type="journal article" date="2016" name="Nat. Commun.">
        <title>Thousands of microbial genomes shed light on interconnected biogeochemical processes in an aquifer system.</title>
        <authorList>
            <person name="Anantharaman K."/>
            <person name="Brown C.T."/>
            <person name="Hug L.A."/>
            <person name="Sharon I."/>
            <person name="Castelle C.J."/>
            <person name="Probst A.J."/>
            <person name="Thomas B.C."/>
            <person name="Singh A."/>
            <person name="Wilkins M.J."/>
            <person name="Karaoz U."/>
            <person name="Brodie E.L."/>
            <person name="Williams K.H."/>
            <person name="Hubbard S.S."/>
            <person name="Banfield J.F."/>
        </authorList>
    </citation>
    <scope>NUCLEOTIDE SEQUENCE [LARGE SCALE GENOMIC DNA]</scope>
</reference>
<feature type="domain" description="Cobalamin adenosyltransferase-like" evidence="5">
    <location>
        <begin position="2"/>
        <end position="174"/>
    </location>
</feature>
<evidence type="ECO:0000256" key="1">
    <source>
        <dbReference type="ARBA" id="ARBA00022679"/>
    </source>
</evidence>
<dbReference type="SUPFAM" id="SSF89028">
    <property type="entry name" value="Cobalamin adenosyltransferase-like"/>
    <property type="match status" value="1"/>
</dbReference>
<dbReference type="PANTHER" id="PTHR12213:SF0">
    <property type="entry name" value="CORRINOID ADENOSYLTRANSFERASE MMAB"/>
    <property type="match status" value="1"/>
</dbReference>
<organism evidence="6 7">
    <name type="scientific">Candidatus Lloydbacteria bacterium RIFCSPHIGHO2_02_FULL_51_22</name>
    <dbReference type="NCBI Taxonomy" id="1798663"/>
    <lineage>
        <taxon>Bacteria</taxon>
        <taxon>Candidatus Lloydiibacteriota</taxon>
    </lineage>
</organism>
<evidence type="ECO:0000256" key="4">
    <source>
        <dbReference type="RuleBase" id="RU366026"/>
    </source>
</evidence>
<dbReference type="InterPro" id="IPR016030">
    <property type="entry name" value="CblAdoTrfase-like"/>
</dbReference>
<sequence length="187" mass="20827">MLYTRKGDDGKTRLFGTKRRVSKLSCDIEALGALDELNASLGIAYALVHESGAGRKLRGTKIGGQTLGNILFELLNNLFIIQAEVAGADKTIQKKQVDFLEEITDSVEKIIPPIRSFTLPGATIISAHLDRSRTLARRAERRVRGLSKNRMPSENTLHYLNRLSSVLFALARFVAFKAGKKEEKPRY</sequence>
<comment type="pathway">
    <text evidence="4">Cofactor biosynthesis; adenosylcobalamin biosynthesis; adenosylcobalamin from cob(II)yrinate a,c-diamide: step 2/7.</text>
</comment>
<dbReference type="GO" id="GO:0008817">
    <property type="term" value="F:corrinoid adenosyltransferase activity"/>
    <property type="evidence" value="ECO:0007669"/>
    <property type="project" value="UniProtKB-UniRule"/>
</dbReference>
<comment type="catalytic activity">
    <reaction evidence="4">
        <text>2 cob(II)alamin + reduced [electron-transfer flavoprotein] + 2 ATP = 2 adenosylcob(III)alamin + 2 triphosphate + oxidized [electron-transfer flavoprotein] + 3 H(+)</text>
        <dbReference type="Rhea" id="RHEA:28671"/>
        <dbReference type="Rhea" id="RHEA-COMP:10685"/>
        <dbReference type="Rhea" id="RHEA-COMP:10686"/>
        <dbReference type="ChEBI" id="CHEBI:15378"/>
        <dbReference type="ChEBI" id="CHEBI:16304"/>
        <dbReference type="ChEBI" id="CHEBI:18036"/>
        <dbReference type="ChEBI" id="CHEBI:18408"/>
        <dbReference type="ChEBI" id="CHEBI:30616"/>
        <dbReference type="ChEBI" id="CHEBI:57692"/>
        <dbReference type="ChEBI" id="CHEBI:58307"/>
        <dbReference type="EC" id="2.5.1.17"/>
    </reaction>
</comment>
<keyword evidence="3 4" id="KW-0067">ATP-binding</keyword>
<comment type="catalytic activity">
    <reaction evidence="4">
        <text>2 cob(II)yrinate a,c diamide + reduced [electron-transfer flavoprotein] + 2 ATP = 2 adenosylcob(III)yrinate a,c-diamide + 2 triphosphate + oxidized [electron-transfer flavoprotein] + 3 H(+)</text>
        <dbReference type="Rhea" id="RHEA:11528"/>
        <dbReference type="Rhea" id="RHEA-COMP:10685"/>
        <dbReference type="Rhea" id="RHEA-COMP:10686"/>
        <dbReference type="ChEBI" id="CHEBI:15378"/>
        <dbReference type="ChEBI" id="CHEBI:18036"/>
        <dbReference type="ChEBI" id="CHEBI:30616"/>
        <dbReference type="ChEBI" id="CHEBI:57692"/>
        <dbReference type="ChEBI" id="CHEBI:58307"/>
        <dbReference type="ChEBI" id="CHEBI:58503"/>
        <dbReference type="ChEBI" id="CHEBI:58537"/>
        <dbReference type="EC" id="2.5.1.17"/>
    </reaction>
</comment>
<dbReference type="Gene3D" id="1.20.1200.10">
    <property type="entry name" value="Cobalamin adenosyltransferase-like"/>
    <property type="match status" value="1"/>
</dbReference>
<keyword evidence="1 4" id="KW-0808">Transferase</keyword>
<name>A0A1G2DCD7_9BACT</name>
<keyword evidence="2 4" id="KW-0547">Nucleotide-binding</keyword>
<evidence type="ECO:0000256" key="2">
    <source>
        <dbReference type="ARBA" id="ARBA00022741"/>
    </source>
</evidence>
<dbReference type="UniPathway" id="UPA00148">
    <property type="reaction ID" value="UER00233"/>
</dbReference>
<dbReference type="NCBIfam" id="TIGR00636">
    <property type="entry name" value="PduO_Nterm"/>
    <property type="match status" value="1"/>
</dbReference>
<dbReference type="GO" id="GO:0009236">
    <property type="term" value="P:cobalamin biosynthetic process"/>
    <property type="evidence" value="ECO:0007669"/>
    <property type="project" value="UniProtKB-UniRule"/>
</dbReference>
<keyword evidence="4" id="KW-0169">Cobalamin biosynthesis</keyword>